<evidence type="ECO:0000256" key="1">
    <source>
        <dbReference type="SAM" id="Phobius"/>
    </source>
</evidence>
<evidence type="ECO:0008006" key="4">
    <source>
        <dbReference type="Google" id="ProtNLM"/>
    </source>
</evidence>
<protein>
    <recommendedName>
        <fullName evidence="4">LPXTG cell wall anchor domain-containing protein</fullName>
    </recommendedName>
</protein>
<comment type="caution">
    <text evidence="2">The sequence shown here is derived from an EMBL/GenBank/DDBJ whole genome shotgun (WGS) entry which is preliminary data.</text>
</comment>
<accession>A0ABQ0WNZ7</accession>
<evidence type="ECO:0000313" key="3">
    <source>
        <dbReference type="Proteomes" id="UP000321691"/>
    </source>
</evidence>
<keyword evidence="3" id="KW-1185">Reference proteome</keyword>
<dbReference type="Proteomes" id="UP000321691">
    <property type="component" value="Unassembled WGS sequence"/>
</dbReference>
<dbReference type="EMBL" id="BJZI01000014">
    <property type="protein sequence ID" value="GEO66833.1"/>
    <property type="molecule type" value="Genomic_DNA"/>
</dbReference>
<keyword evidence="1" id="KW-0812">Transmembrane</keyword>
<organism evidence="2 3">
    <name type="scientific">Levilactobacillus spicheri</name>
    <dbReference type="NCBI Taxonomy" id="216463"/>
    <lineage>
        <taxon>Bacteria</taxon>
        <taxon>Bacillati</taxon>
        <taxon>Bacillota</taxon>
        <taxon>Bacilli</taxon>
        <taxon>Lactobacillales</taxon>
        <taxon>Lactobacillaceae</taxon>
        <taxon>Levilactobacillus</taxon>
    </lineage>
</organism>
<reference evidence="2 3" key="1">
    <citation type="submission" date="2019-07" db="EMBL/GenBank/DDBJ databases">
        <title>Whole genome shotgun sequence of Lactobacillus spicheri NBRC 107155.</title>
        <authorList>
            <person name="Hosoyama A."/>
            <person name="Uohara A."/>
            <person name="Ohji S."/>
            <person name="Ichikawa N."/>
        </authorList>
    </citation>
    <scope>NUCLEOTIDE SEQUENCE [LARGE SCALE GENOMIC DNA]</scope>
    <source>
        <strain evidence="2 3">NBRC 107155</strain>
    </source>
</reference>
<evidence type="ECO:0000313" key="2">
    <source>
        <dbReference type="EMBL" id="GEO66833.1"/>
    </source>
</evidence>
<gene>
    <name evidence="2" type="ORF">LSP04_12520</name>
</gene>
<sequence length="43" mass="4875">MTLQWLYVGDTLLYLIIGGTGILLVVGIVQFVRTLRRGKRRGK</sequence>
<keyword evidence="1" id="KW-0472">Membrane</keyword>
<proteinExistence type="predicted"/>
<keyword evidence="1" id="KW-1133">Transmembrane helix</keyword>
<dbReference type="RefSeq" id="WP_147007726.1">
    <property type="nucleotide sequence ID" value="NZ_BJZI01000014.1"/>
</dbReference>
<name>A0ABQ0WNZ7_9LACO</name>
<feature type="transmembrane region" description="Helical" evidence="1">
    <location>
        <begin position="12"/>
        <end position="32"/>
    </location>
</feature>